<evidence type="ECO:0000259" key="1">
    <source>
        <dbReference type="SMART" id="SM00507"/>
    </source>
</evidence>
<protein>
    <recommendedName>
        <fullName evidence="1">HNH nuclease domain-containing protein</fullName>
    </recommendedName>
</protein>
<dbReference type="InterPro" id="IPR003615">
    <property type="entry name" value="HNH_nuc"/>
</dbReference>
<proteinExistence type="predicted"/>
<dbReference type="SMART" id="SM00507">
    <property type="entry name" value="HNHc"/>
    <property type="match status" value="1"/>
</dbReference>
<dbReference type="EMBL" id="SNYO01000004">
    <property type="protein sequence ID" value="TDQ58598.1"/>
    <property type="molecule type" value="Genomic_DNA"/>
</dbReference>
<dbReference type="CDD" id="cd00085">
    <property type="entry name" value="HNHc"/>
    <property type="match status" value="1"/>
</dbReference>
<evidence type="ECO:0000313" key="2">
    <source>
        <dbReference type="EMBL" id="TDQ58598.1"/>
    </source>
</evidence>
<dbReference type="RefSeq" id="WP_133827420.1">
    <property type="nucleotide sequence ID" value="NZ_BAABHR010000074.1"/>
</dbReference>
<feature type="domain" description="HNH nuclease" evidence="1">
    <location>
        <begin position="158"/>
        <end position="209"/>
    </location>
</feature>
<reference evidence="2 3" key="1">
    <citation type="submission" date="2019-03" db="EMBL/GenBank/DDBJ databases">
        <title>Genomic Encyclopedia of Type Strains, Phase IV (KMG-IV): sequencing the most valuable type-strain genomes for metagenomic binning, comparative biology and taxonomic classification.</title>
        <authorList>
            <person name="Goeker M."/>
        </authorList>
    </citation>
    <scope>NUCLEOTIDE SEQUENCE [LARGE SCALE GENOMIC DNA]</scope>
    <source>
        <strain evidence="2 3">DSM 45775</strain>
    </source>
</reference>
<evidence type="ECO:0000313" key="3">
    <source>
        <dbReference type="Proteomes" id="UP000295705"/>
    </source>
</evidence>
<dbReference type="AlphaFoldDB" id="A0A4R6VDS0"/>
<comment type="caution">
    <text evidence="2">The sequence shown here is derived from an EMBL/GenBank/DDBJ whole genome shotgun (WGS) entry which is preliminary data.</text>
</comment>
<dbReference type="OrthoDB" id="2085958at2"/>
<organism evidence="2 3">
    <name type="scientific">Actinomycetospora succinea</name>
    <dbReference type="NCBI Taxonomy" id="663603"/>
    <lineage>
        <taxon>Bacteria</taxon>
        <taxon>Bacillati</taxon>
        <taxon>Actinomycetota</taxon>
        <taxon>Actinomycetes</taxon>
        <taxon>Pseudonocardiales</taxon>
        <taxon>Pseudonocardiaceae</taxon>
        <taxon>Actinomycetospora</taxon>
    </lineage>
</organism>
<keyword evidence="3" id="KW-1185">Reference proteome</keyword>
<name>A0A4R6VDS0_9PSEU</name>
<sequence>MFDENGVMPRARSWTDEQLREAVAASTTLRQVHLALGITPGGYRVLLAHIRRLGLDTSHLDLSPRTRRRGEWTDEDLVGVVARVSTYSDVLRELGYTPSGGMHRYIRARIAHLGLDTSHFTGRASMKGRKMPFRPRTTLEELLVERSTASSATVRRRLVRAGLKEARCELCGLSDWRGEQLPLQLDHVNGDHTDNRLENLRILCGNCHSQTETWCSRGRKR</sequence>
<gene>
    <name evidence="2" type="ORF">EV188_104342</name>
</gene>
<dbReference type="Proteomes" id="UP000295705">
    <property type="component" value="Unassembled WGS sequence"/>
</dbReference>
<accession>A0A4R6VDS0</accession>